<evidence type="ECO:0000313" key="2">
    <source>
        <dbReference type="EMBL" id="KAH9529007.1"/>
    </source>
</evidence>
<evidence type="ECO:0000313" key="3">
    <source>
        <dbReference type="Proteomes" id="UP000790347"/>
    </source>
</evidence>
<keyword evidence="1" id="KW-1133">Transmembrane helix</keyword>
<comment type="caution">
    <text evidence="2">The sequence shown here is derived from an EMBL/GenBank/DDBJ whole genome shotgun (WGS) entry which is preliminary data.</text>
</comment>
<sequence length="119" mass="13709">MANQKSEQHSKAGIQFYFLAIVVIVSNQTTLLKRTNTLILKDKISMNETPKLIDRIHIDTSTPGSMALITGYEMIHLFRILNHEFNSFDQTKIYQAITEQLIDINMASVPKLFFDNLYD</sequence>
<dbReference type="AlphaFoldDB" id="A0A922IE31"/>
<gene>
    <name evidence="2" type="ORF">DERF_002915</name>
</gene>
<keyword evidence="1" id="KW-0812">Transmembrane</keyword>
<dbReference type="Proteomes" id="UP000790347">
    <property type="component" value="Unassembled WGS sequence"/>
</dbReference>
<organism evidence="2 3">
    <name type="scientific">Dermatophagoides farinae</name>
    <name type="common">American house dust mite</name>
    <dbReference type="NCBI Taxonomy" id="6954"/>
    <lineage>
        <taxon>Eukaryota</taxon>
        <taxon>Metazoa</taxon>
        <taxon>Ecdysozoa</taxon>
        <taxon>Arthropoda</taxon>
        <taxon>Chelicerata</taxon>
        <taxon>Arachnida</taxon>
        <taxon>Acari</taxon>
        <taxon>Acariformes</taxon>
        <taxon>Sarcoptiformes</taxon>
        <taxon>Astigmata</taxon>
        <taxon>Psoroptidia</taxon>
        <taxon>Analgoidea</taxon>
        <taxon>Pyroglyphidae</taxon>
        <taxon>Dermatophagoidinae</taxon>
        <taxon>Dermatophagoides</taxon>
    </lineage>
</organism>
<proteinExistence type="predicted"/>
<dbReference type="EMBL" id="ASGP02000001">
    <property type="protein sequence ID" value="KAH9529007.1"/>
    <property type="molecule type" value="Genomic_DNA"/>
</dbReference>
<accession>A0A922IE31</accession>
<protein>
    <submittedName>
        <fullName evidence="2">Uncharacterized protein</fullName>
    </submittedName>
</protein>
<evidence type="ECO:0000256" key="1">
    <source>
        <dbReference type="SAM" id="Phobius"/>
    </source>
</evidence>
<keyword evidence="1" id="KW-0472">Membrane</keyword>
<name>A0A922IE31_DERFA</name>
<keyword evidence="3" id="KW-1185">Reference proteome</keyword>
<feature type="transmembrane region" description="Helical" evidence="1">
    <location>
        <begin position="12"/>
        <end position="32"/>
    </location>
</feature>
<reference evidence="2" key="1">
    <citation type="submission" date="2013-05" db="EMBL/GenBank/DDBJ databases">
        <authorList>
            <person name="Yim A.K.Y."/>
            <person name="Chan T.F."/>
            <person name="Ji K.M."/>
            <person name="Liu X.Y."/>
            <person name="Zhou J.W."/>
            <person name="Li R.Q."/>
            <person name="Yang K.Y."/>
            <person name="Li J."/>
            <person name="Li M."/>
            <person name="Law P.T.W."/>
            <person name="Wu Y.L."/>
            <person name="Cai Z.L."/>
            <person name="Qin H."/>
            <person name="Bao Y."/>
            <person name="Leung R.K.K."/>
            <person name="Ng P.K.S."/>
            <person name="Zou J."/>
            <person name="Zhong X.J."/>
            <person name="Ran P.X."/>
            <person name="Zhong N.S."/>
            <person name="Liu Z.G."/>
            <person name="Tsui S.K.W."/>
        </authorList>
    </citation>
    <scope>NUCLEOTIDE SEQUENCE</scope>
    <source>
        <strain evidence="2">Derf</strain>
        <tissue evidence="2">Whole organism</tissue>
    </source>
</reference>
<reference evidence="2" key="2">
    <citation type="journal article" date="2022" name="Res Sq">
        <title>Comparative Genomics Reveals Insights into the Divergent Evolution of Astigmatic Mites and Household Pest Adaptations.</title>
        <authorList>
            <person name="Xiong Q."/>
            <person name="Wan A.T.-Y."/>
            <person name="Liu X.-Y."/>
            <person name="Fung C.S.-H."/>
            <person name="Xiao X."/>
            <person name="Malainual N."/>
            <person name="Hou J."/>
            <person name="Wang L."/>
            <person name="Wang M."/>
            <person name="Yang K."/>
            <person name="Cui Y."/>
            <person name="Leung E."/>
            <person name="Nong W."/>
            <person name="Shin S.-K."/>
            <person name="Au S."/>
            <person name="Jeong K.Y."/>
            <person name="Chew F.T."/>
            <person name="Hui J."/>
            <person name="Leung T.F."/>
            <person name="Tungtrongchitr A."/>
            <person name="Zhong N."/>
            <person name="Liu Z."/>
            <person name="Tsui S."/>
        </authorList>
    </citation>
    <scope>NUCLEOTIDE SEQUENCE</scope>
    <source>
        <strain evidence="2">Derf</strain>
        <tissue evidence="2">Whole organism</tissue>
    </source>
</reference>